<feature type="compositionally biased region" description="Pro residues" evidence="1">
    <location>
        <begin position="30"/>
        <end position="40"/>
    </location>
</feature>
<dbReference type="EMBL" id="GL876969">
    <property type="protein sequence ID" value="KLU86449.1"/>
    <property type="molecule type" value="Genomic_DNA"/>
</dbReference>
<evidence type="ECO:0000313" key="2">
    <source>
        <dbReference type="EMBL" id="KLU86449.1"/>
    </source>
</evidence>
<evidence type="ECO:0000313" key="3">
    <source>
        <dbReference type="EnsemblFungi" id="MAPG_05462T0"/>
    </source>
</evidence>
<dbReference type="AlphaFoldDB" id="A0A0C4DZG2"/>
<dbReference type="Proteomes" id="UP000011715">
    <property type="component" value="Unassembled WGS sequence"/>
</dbReference>
<proteinExistence type="predicted"/>
<reference evidence="2" key="3">
    <citation type="submission" date="2011-03" db="EMBL/GenBank/DDBJ databases">
        <title>Annotation of Magnaporthe poae ATCC 64411.</title>
        <authorList>
            <person name="Ma L.-J."/>
            <person name="Dead R."/>
            <person name="Young S.K."/>
            <person name="Zeng Q."/>
            <person name="Gargeya S."/>
            <person name="Fitzgerald M."/>
            <person name="Haas B."/>
            <person name="Abouelleil A."/>
            <person name="Alvarado L."/>
            <person name="Arachchi H.M."/>
            <person name="Berlin A."/>
            <person name="Brown A."/>
            <person name="Chapman S.B."/>
            <person name="Chen Z."/>
            <person name="Dunbar C."/>
            <person name="Freedman E."/>
            <person name="Gearin G."/>
            <person name="Gellesch M."/>
            <person name="Goldberg J."/>
            <person name="Griggs A."/>
            <person name="Gujja S."/>
            <person name="Heiman D."/>
            <person name="Howarth C."/>
            <person name="Larson L."/>
            <person name="Lui A."/>
            <person name="MacDonald P.J.P."/>
            <person name="Mehta T."/>
            <person name="Montmayeur A."/>
            <person name="Murphy C."/>
            <person name="Neiman D."/>
            <person name="Pearson M."/>
            <person name="Priest M."/>
            <person name="Roberts A."/>
            <person name="Saif S."/>
            <person name="Shea T."/>
            <person name="Shenoy N."/>
            <person name="Sisk P."/>
            <person name="Stolte C."/>
            <person name="Sykes S."/>
            <person name="Yandava C."/>
            <person name="Wortman J."/>
            <person name="Nusbaum C."/>
            <person name="Birren B."/>
        </authorList>
    </citation>
    <scope>NUCLEOTIDE SEQUENCE</scope>
    <source>
        <strain evidence="2">ATCC 64411</strain>
    </source>
</reference>
<feature type="compositionally biased region" description="Low complexity" evidence="1">
    <location>
        <begin position="48"/>
        <end position="71"/>
    </location>
</feature>
<dbReference type="EnsemblFungi" id="MAPG_05462T0">
    <property type="protein sequence ID" value="MAPG_05462T0"/>
    <property type="gene ID" value="MAPG_05462"/>
</dbReference>
<accession>A0A0C4DZG2</accession>
<dbReference type="EMBL" id="ADBL01001300">
    <property type="status" value="NOT_ANNOTATED_CDS"/>
    <property type="molecule type" value="Genomic_DNA"/>
</dbReference>
<reference evidence="3" key="4">
    <citation type="journal article" date="2015" name="G3 (Bethesda)">
        <title>Genome sequences of three phytopathogenic species of the Magnaporthaceae family of fungi.</title>
        <authorList>
            <person name="Okagaki L.H."/>
            <person name="Nunes C.C."/>
            <person name="Sailsbery J."/>
            <person name="Clay B."/>
            <person name="Brown D."/>
            <person name="John T."/>
            <person name="Oh Y."/>
            <person name="Young N."/>
            <person name="Fitzgerald M."/>
            <person name="Haas B.J."/>
            <person name="Zeng Q."/>
            <person name="Young S."/>
            <person name="Adiconis X."/>
            <person name="Fan L."/>
            <person name="Levin J.Z."/>
            <person name="Mitchell T.K."/>
            <person name="Okubara P.A."/>
            <person name="Farman M.L."/>
            <person name="Kohn L.M."/>
            <person name="Birren B."/>
            <person name="Ma L.-J."/>
            <person name="Dean R.A."/>
        </authorList>
    </citation>
    <scope>NUCLEOTIDE SEQUENCE</scope>
    <source>
        <strain evidence="3">ATCC 64411 / 73-15</strain>
    </source>
</reference>
<organism evidence="3 4">
    <name type="scientific">Magnaporthiopsis poae (strain ATCC 64411 / 73-15)</name>
    <name type="common">Kentucky bluegrass fungus</name>
    <name type="synonym">Magnaporthe poae</name>
    <dbReference type="NCBI Taxonomy" id="644358"/>
    <lineage>
        <taxon>Eukaryota</taxon>
        <taxon>Fungi</taxon>
        <taxon>Dikarya</taxon>
        <taxon>Ascomycota</taxon>
        <taxon>Pezizomycotina</taxon>
        <taxon>Sordariomycetes</taxon>
        <taxon>Sordariomycetidae</taxon>
        <taxon>Magnaporthales</taxon>
        <taxon>Magnaporthaceae</taxon>
        <taxon>Magnaporthiopsis</taxon>
    </lineage>
</organism>
<reference evidence="4" key="2">
    <citation type="submission" date="2010-05" db="EMBL/GenBank/DDBJ databases">
        <title>The genome sequence of Magnaporthe poae strain ATCC 64411.</title>
        <authorList>
            <person name="Ma L.-J."/>
            <person name="Dead R."/>
            <person name="Young S."/>
            <person name="Zeng Q."/>
            <person name="Koehrsen M."/>
            <person name="Alvarado L."/>
            <person name="Berlin A."/>
            <person name="Chapman S.B."/>
            <person name="Chen Z."/>
            <person name="Freedman E."/>
            <person name="Gellesch M."/>
            <person name="Goldberg J."/>
            <person name="Griggs A."/>
            <person name="Gujja S."/>
            <person name="Heilman E.R."/>
            <person name="Heiman D."/>
            <person name="Hepburn T."/>
            <person name="Howarth C."/>
            <person name="Jen D."/>
            <person name="Larson L."/>
            <person name="Mehta T."/>
            <person name="Neiman D."/>
            <person name="Pearson M."/>
            <person name="Roberts A."/>
            <person name="Saif S."/>
            <person name="Shea T."/>
            <person name="Shenoy N."/>
            <person name="Sisk P."/>
            <person name="Stolte C."/>
            <person name="Sykes S."/>
            <person name="Walk T."/>
            <person name="White J."/>
            <person name="Yandava C."/>
            <person name="Haas B."/>
            <person name="Nusbaum C."/>
            <person name="Birren B."/>
        </authorList>
    </citation>
    <scope>NUCLEOTIDE SEQUENCE [LARGE SCALE GENOMIC DNA]</scope>
    <source>
        <strain evidence="4">ATCC 64411 / 73-15</strain>
    </source>
</reference>
<dbReference type="VEuPathDB" id="FungiDB:MAPG_05462"/>
<reference evidence="2" key="1">
    <citation type="submission" date="2010-05" db="EMBL/GenBank/DDBJ databases">
        <title>The Genome Sequence of Magnaporthe poae strain ATCC 64411.</title>
        <authorList>
            <consortium name="The Broad Institute Genome Sequencing Platform"/>
            <consortium name="Broad Institute Genome Sequencing Center for Infectious Disease"/>
            <person name="Ma L.-J."/>
            <person name="Dead R."/>
            <person name="Young S."/>
            <person name="Zeng Q."/>
            <person name="Koehrsen M."/>
            <person name="Alvarado L."/>
            <person name="Berlin A."/>
            <person name="Chapman S.B."/>
            <person name="Chen Z."/>
            <person name="Freedman E."/>
            <person name="Gellesch M."/>
            <person name="Goldberg J."/>
            <person name="Griggs A."/>
            <person name="Gujja S."/>
            <person name="Heilman E.R."/>
            <person name="Heiman D."/>
            <person name="Hepburn T."/>
            <person name="Howarth C."/>
            <person name="Jen D."/>
            <person name="Larson L."/>
            <person name="Mehta T."/>
            <person name="Neiman D."/>
            <person name="Pearson M."/>
            <person name="Roberts A."/>
            <person name="Saif S."/>
            <person name="Shea T."/>
            <person name="Shenoy N."/>
            <person name="Sisk P."/>
            <person name="Stolte C."/>
            <person name="Sykes S."/>
            <person name="Walk T."/>
            <person name="White J."/>
            <person name="Yandava C."/>
            <person name="Haas B."/>
            <person name="Nusbaum C."/>
            <person name="Birren B."/>
        </authorList>
    </citation>
    <scope>NUCLEOTIDE SEQUENCE</scope>
    <source>
        <strain evidence="2">ATCC 64411</strain>
    </source>
</reference>
<feature type="compositionally biased region" description="Basic and acidic residues" evidence="1">
    <location>
        <begin position="15"/>
        <end position="25"/>
    </location>
</feature>
<feature type="region of interest" description="Disordered" evidence="1">
    <location>
        <begin position="1"/>
        <end position="102"/>
    </location>
</feature>
<gene>
    <name evidence="2" type="ORF">MAPG_05462</name>
</gene>
<sequence length="138" mass="14676">MIAASDLDDGASIATHEDDRREPCRSTRPSPRPRPPPRVPPASASGQPTTTLATGPRAAPAGRPRSPSVRATAAGTATSPRRPLAAAQRRVGATCPRPRRLTSPIRMRSNRRDGTELGSLFIVTDGVFGFFSHLPSFI</sequence>
<evidence type="ECO:0000313" key="4">
    <source>
        <dbReference type="Proteomes" id="UP000011715"/>
    </source>
</evidence>
<reference evidence="3" key="5">
    <citation type="submission" date="2015-06" db="UniProtKB">
        <authorList>
            <consortium name="EnsemblFungi"/>
        </authorList>
    </citation>
    <scope>IDENTIFICATION</scope>
    <source>
        <strain evidence="3">ATCC 64411</strain>
    </source>
</reference>
<name>A0A0C4DZG2_MAGP6</name>
<evidence type="ECO:0000256" key="1">
    <source>
        <dbReference type="SAM" id="MobiDB-lite"/>
    </source>
</evidence>
<protein>
    <submittedName>
        <fullName evidence="2 3">Uncharacterized protein</fullName>
    </submittedName>
</protein>
<keyword evidence="4" id="KW-1185">Reference proteome</keyword>